<dbReference type="PANTHER" id="PTHR24388:SF45">
    <property type="entry name" value="POGO TRANSPOSABLE ELEMENT DERIVED WITH ZNF DOMAIN"/>
    <property type="match status" value="1"/>
</dbReference>
<feature type="compositionally biased region" description="Low complexity" evidence="8">
    <location>
        <begin position="1276"/>
        <end position="1288"/>
    </location>
</feature>
<feature type="region of interest" description="Disordered" evidence="8">
    <location>
        <begin position="1257"/>
        <end position="1297"/>
    </location>
</feature>
<organism evidence="11 12">
    <name type="scientific">Bagarius yarrelli</name>
    <name type="common">Goonch</name>
    <name type="synonym">Bagrus yarrelli</name>
    <dbReference type="NCBI Taxonomy" id="175774"/>
    <lineage>
        <taxon>Eukaryota</taxon>
        <taxon>Metazoa</taxon>
        <taxon>Chordata</taxon>
        <taxon>Craniata</taxon>
        <taxon>Vertebrata</taxon>
        <taxon>Euteleostomi</taxon>
        <taxon>Actinopterygii</taxon>
        <taxon>Neopterygii</taxon>
        <taxon>Teleostei</taxon>
        <taxon>Ostariophysi</taxon>
        <taxon>Siluriformes</taxon>
        <taxon>Sisoridae</taxon>
        <taxon>Sisorinae</taxon>
        <taxon>Bagarius</taxon>
    </lineage>
</organism>
<keyword evidence="3 7" id="KW-0863">Zinc-finger</keyword>
<feature type="compositionally biased region" description="Low complexity" evidence="8">
    <location>
        <begin position="318"/>
        <end position="336"/>
    </location>
</feature>
<dbReference type="GO" id="GO:0000978">
    <property type="term" value="F:RNA polymerase II cis-regulatory region sequence-specific DNA binding"/>
    <property type="evidence" value="ECO:0007669"/>
    <property type="project" value="TreeGrafter"/>
</dbReference>
<dbReference type="GO" id="GO:0000981">
    <property type="term" value="F:DNA-binding transcription factor activity, RNA polymerase II-specific"/>
    <property type="evidence" value="ECO:0007669"/>
    <property type="project" value="TreeGrafter"/>
</dbReference>
<dbReference type="PROSITE" id="PS00028">
    <property type="entry name" value="ZINC_FINGER_C2H2_1"/>
    <property type="match status" value="4"/>
</dbReference>
<dbReference type="InterPro" id="IPR057618">
    <property type="entry name" value="Znf_POGZ/Z280C-D-like"/>
</dbReference>
<dbReference type="Pfam" id="PF25429">
    <property type="entry name" value="zf-POGZ"/>
    <property type="match status" value="1"/>
</dbReference>
<evidence type="ECO:0000313" key="12">
    <source>
        <dbReference type="Proteomes" id="UP000319801"/>
    </source>
</evidence>
<evidence type="ECO:0000256" key="4">
    <source>
        <dbReference type="ARBA" id="ARBA00022833"/>
    </source>
</evidence>
<dbReference type="InterPro" id="IPR013087">
    <property type="entry name" value="Znf_C2H2_type"/>
</dbReference>
<dbReference type="PROSITE" id="PS51253">
    <property type="entry name" value="HTH_CENPB"/>
    <property type="match status" value="1"/>
</dbReference>
<dbReference type="InterPro" id="IPR050527">
    <property type="entry name" value="Snail/Krueppel_Znf"/>
</dbReference>
<gene>
    <name evidence="11" type="ORF">Baya_3501</name>
</gene>
<keyword evidence="1" id="KW-0479">Metal-binding</keyword>
<feature type="domain" description="HTH CENPB-type" evidence="10">
    <location>
        <begin position="913"/>
        <end position="982"/>
    </location>
</feature>
<feature type="region of interest" description="Disordered" evidence="8">
    <location>
        <begin position="186"/>
        <end position="221"/>
    </location>
</feature>
<dbReference type="PROSITE" id="PS50157">
    <property type="entry name" value="ZINC_FINGER_C2H2_2"/>
    <property type="match status" value="1"/>
</dbReference>
<protein>
    <submittedName>
        <fullName evidence="11">Pogo transposable element with ZNF domain</fullName>
    </submittedName>
</protein>
<dbReference type="SMART" id="SM00355">
    <property type="entry name" value="ZnF_C2H2"/>
    <property type="match status" value="8"/>
</dbReference>
<reference evidence="11 12" key="1">
    <citation type="journal article" date="2019" name="Genome Biol. Evol.">
        <title>Whole-Genome Sequencing of the Giant Devil Catfish, Bagarius yarrelli.</title>
        <authorList>
            <person name="Jiang W."/>
            <person name="Lv Y."/>
            <person name="Cheng L."/>
            <person name="Yang K."/>
            <person name="Chao B."/>
            <person name="Wang X."/>
            <person name="Li Y."/>
            <person name="Pan X."/>
            <person name="You X."/>
            <person name="Zhang Y."/>
            <person name="Yang J."/>
            <person name="Li J."/>
            <person name="Zhang X."/>
            <person name="Liu S."/>
            <person name="Sun C."/>
            <person name="Yang J."/>
            <person name="Shi Q."/>
        </authorList>
    </citation>
    <scope>NUCLEOTIDE SEQUENCE [LARGE SCALE GENOMIC DNA]</scope>
    <source>
        <strain evidence="11">JWS20170419001</strain>
        <tissue evidence="11">Muscle</tissue>
    </source>
</reference>
<dbReference type="InterPro" id="IPR006600">
    <property type="entry name" value="HTH_CenpB_DNA-bd_dom"/>
</dbReference>
<dbReference type="EMBL" id="VCAZ01000009">
    <property type="protein sequence ID" value="TSK31391.1"/>
    <property type="molecule type" value="Genomic_DNA"/>
</dbReference>
<proteinExistence type="predicted"/>
<dbReference type="Gene3D" id="3.30.160.60">
    <property type="entry name" value="Classic Zinc Finger"/>
    <property type="match status" value="1"/>
</dbReference>
<dbReference type="GO" id="GO:0008270">
    <property type="term" value="F:zinc ion binding"/>
    <property type="evidence" value="ECO:0007669"/>
    <property type="project" value="UniProtKB-KW"/>
</dbReference>
<dbReference type="InterPro" id="IPR004875">
    <property type="entry name" value="DDE_SF_endonuclease_dom"/>
</dbReference>
<evidence type="ECO:0000256" key="2">
    <source>
        <dbReference type="ARBA" id="ARBA00022737"/>
    </source>
</evidence>
<evidence type="ECO:0000256" key="5">
    <source>
        <dbReference type="ARBA" id="ARBA00023125"/>
    </source>
</evidence>
<dbReference type="Proteomes" id="UP000319801">
    <property type="component" value="Unassembled WGS sequence"/>
</dbReference>
<evidence type="ECO:0000259" key="9">
    <source>
        <dbReference type="PROSITE" id="PS50157"/>
    </source>
</evidence>
<name>A0A556TPF8_BAGYA</name>
<feature type="region of interest" description="Disordered" evidence="8">
    <location>
        <begin position="316"/>
        <end position="346"/>
    </location>
</feature>
<evidence type="ECO:0000259" key="10">
    <source>
        <dbReference type="PROSITE" id="PS51253"/>
    </source>
</evidence>
<evidence type="ECO:0000256" key="7">
    <source>
        <dbReference type="PROSITE-ProRule" id="PRU00042"/>
    </source>
</evidence>
<dbReference type="OrthoDB" id="5876240at2759"/>
<comment type="caution">
    <text evidence="11">The sequence shown here is derived from an EMBL/GenBank/DDBJ whole genome shotgun (WGS) entry which is preliminary data.</text>
</comment>
<accession>A0A556TPF8</accession>
<dbReference type="Pfam" id="PF03184">
    <property type="entry name" value="DDE_1"/>
    <property type="match status" value="1"/>
</dbReference>
<sequence>MSEFYMQCEEEELAPCQSNIDKTNQTENFNHIHNGHAAASPEPVVPPAPTVQSAAIKTTILPFVPGSVVPQQLLAGVLQSIPIPAGGKGQPIYIASKLSSGNQQNIATPVGYILPTGQAVTFLTPTQTGSLISPQLLSPASTPKPAAVQIPVTFIQTPSALPTITTVNPSGTSAVGISPSNSLPLTFPAAPELPSTSSSTPPLNSAADDQTQNSTTQSTSQLLASISSLKTRARTRKTSFPPQTVSPKVFQNVLKVPQFCSRCNVAYKVVRELRGYMCHCNPDLINSVHELTTKPRLRARRAKRINDRIYSTAHVHESTVSPTSSLTSVSSRHPAASPTPPPPPCLKNITTLEIPEGVQSPGTGDYDSQGKLIMLVEDFYYGKDPGHPVLIENNQVPVMMKCHLCDKKLKNNIKLMNHMKHHMEMDHQRGDEKSHTMCQHCFRNFSTPFSLQCHLETVHSQVESASLCKICELSYDNTPLFLHHMKNFHKPGEMPYGCQVCKFRSSFYYDVIIHFRELHKDTANLLCPYCLKVFRSCNSYQLHYNKHQKKSVLHCDLCRLQFLYAKDRTEHKALFHQTYRKPVQLLGLKPGTKITIRAYSVTKVNDNTHCGKPAMNSDSSSASSVLAPQSVVQRITPPKRKPVESILDVMTKFQKQCEPSQSWFCIECNFEIPDFSTHFPTFVHCSLCRYSTCCSRAYANHMISNHVPRKTSTKYLNLYKPCPKLGILTCSTCTYSTEIGDMMATHLAQHPSHAFSHCKFNVCWFFFCLFFRFVFIPSHLIQKSHWLNSGTVIQERDMQMDPNSLPQTTNSPSNHCTNPPDSIACTHSIPSVHPVVKSTVPDDDCGTQPRELTLQKIALSTQAEEKLEGSLTVAQHKTLLYALCFGVPQAASQFDTQPEVVQSLLFKKQLQLGPPKSRERLIPQASDRLAEWVLCRREQQLPIDETSLFTKATQLTSPDGGPDVSYGWAVDFLINHDLSLQSLANSRRLLPHKCQERLQTFTSVMRNQVSSCGLGLSAIAAMDELSIFIDMEQLDPASADSFSMMSAFRLVGDKDPFIDVLLATLADGTILPTVVFLRGEPLSPDAPALPDIILEAKPEGFSDEERLQLWFEKVWSRHLKPNSGSQGLMLMDPYRGHLSSKFLVSLGSVRTLPGIIPHACTSRLQPLEACVGVVLREFLQARWSQHVTEAPQELICAVPGDLALLISAWLLEMLDVLAERPEFLQRSFEPVLSSNTDLEPEGFSGLVQNLTEALMMSTGEEQESSEPQAESKDNASADVSASLLASLSNPENYEENL</sequence>
<keyword evidence="12" id="KW-1185">Reference proteome</keyword>
<feature type="compositionally biased region" description="Low complexity" evidence="8">
    <location>
        <begin position="188"/>
        <end position="221"/>
    </location>
</feature>
<keyword evidence="6" id="KW-0539">Nucleus</keyword>
<evidence type="ECO:0000256" key="8">
    <source>
        <dbReference type="SAM" id="MobiDB-lite"/>
    </source>
</evidence>
<evidence type="ECO:0000256" key="1">
    <source>
        <dbReference type="ARBA" id="ARBA00022723"/>
    </source>
</evidence>
<feature type="domain" description="C2H2-type" evidence="9">
    <location>
        <begin position="436"/>
        <end position="464"/>
    </location>
</feature>
<keyword evidence="4" id="KW-0862">Zinc</keyword>
<keyword evidence="5" id="KW-0238">DNA-binding</keyword>
<evidence type="ECO:0000256" key="6">
    <source>
        <dbReference type="ARBA" id="ARBA00023242"/>
    </source>
</evidence>
<evidence type="ECO:0000256" key="3">
    <source>
        <dbReference type="ARBA" id="ARBA00022771"/>
    </source>
</evidence>
<dbReference type="PANTHER" id="PTHR24388">
    <property type="entry name" value="ZINC FINGER PROTEIN"/>
    <property type="match status" value="1"/>
</dbReference>
<keyword evidence="2" id="KW-0677">Repeat</keyword>
<evidence type="ECO:0000313" key="11">
    <source>
        <dbReference type="EMBL" id="TSK31391.1"/>
    </source>
</evidence>